<protein>
    <submittedName>
        <fullName evidence="1">Uncharacterized protein</fullName>
    </submittedName>
</protein>
<reference evidence="1" key="1">
    <citation type="journal article" date="2014" name="Front. Microbiol.">
        <title>High frequency of phylogenetically diverse reductive dehalogenase-homologous genes in deep subseafloor sedimentary metagenomes.</title>
        <authorList>
            <person name="Kawai M."/>
            <person name="Futagami T."/>
            <person name="Toyoda A."/>
            <person name="Takaki Y."/>
            <person name="Nishi S."/>
            <person name="Hori S."/>
            <person name="Arai W."/>
            <person name="Tsubouchi T."/>
            <person name="Morono Y."/>
            <person name="Uchiyama I."/>
            <person name="Ito T."/>
            <person name="Fujiyama A."/>
            <person name="Inagaki F."/>
            <person name="Takami H."/>
        </authorList>
    </citation>
    <scope>NUCLEOTIDE SEQUENCE</scope>
    <source>
        <strain evidence="1">Expedition CK06-06</strain>
    </source>
</reference>
<dbReference type="AlphaFoldDB" id="X1JBH8"/>
<name>X1JBH8_9ZZZZ</name>
<proteinExistence type="predicted"/>
<sequence>GKGGRIKPVTVHGIFISEVHQLLMSEEKSYLEAFTTAQKFL</sequence>
<evidence type="ECO:0000313" key="1">
    <source>
        <dbReference type="EMBL" id="GAH91337.1"/>
    </source>
</evidence>
<dbReference type="EMBL" id="BARU01047875">
    <property type="protein sequence ID" value="GAH91337.1"/>
    <property type="molecule type" value="Genomic_DNA"/>
</dbReference>
<feature type="non-terminal residue" evidence="1">
    <location>
        <position position="1"/>
    </location>
</feature>
<organism evidence="1">
    <name type="scientific">marine sediment metagenome</name>
    <dbReference type="NCBI Taxonomy" id="412755"/>
    <lineage>
        <taxon>unclassified sequences</taxon>
        <taxon>metagenomes</taxon>
        <taxon>ecological metagenomes</taxon>
    </lineage>
</organism>
<gene>
    <name evidence="1" type="ORF">S03H2_71495</name>
</gene>
<comment type="caution">
    <text evidence="1">The sequence shown here is derived from an EMBL/GenBank/DDBJ whole genome shotgun (WGS) entry which is preliminary data.</text>
</comment>
<accession>X1JBH8</accession>